<dbReference type="RefSeq" id="WP_098995026.1">
    <property type="nucleotide sequence ID" value="NZ_CP084159.1"/>
</dbReference>
<dbReference type="Proteomes" id="UP000221852">
    <property type="component" value="Unassembled WGS sequence"/>
</dbReference>
<name>A0A2C6CB75_FUSNP</name>
<sequence>MEKLEIKLVNNFICDVARFIEHKDNKESGYRKHPMRDFNWDFIDDSSIFDNEIFKYIRSFNFEMKLLKERLLDKEKTRNEKTEHWYHVSDICIKYLIEIYKIMKKTENFNIFHGFKDIVEDCYQTILKDLYDYNKNDNTLYINDIKILEFLDDISSENMPENLKEIANDLGRELDTNNKDSLKEIADIIREDDENFRIGLHWENLSEARKLAFEI</sequence>
<protein>
    <submittedName>
        <fullName evidence="1">Uncharacterized protein</fullName>
    </submittedName>
</protein>
<reference evidence="1 2" key="1">
    <citation type="submission" date="2017-06" db="EMBL/GenBank/DDBJ databases">
        <title>Draft genome sequence of Fusobacterium nucleatum subsp. polymorphum KCOM 1330 (=ChDC F330).</title>
        <authorList>
            <person name="Kook J.-K."/>
            <person name="Park S.-N."/>
            <person name="Lim Y.K."/>
            <person name="Roh H."/>
        </authorList>
    </citation>
    <scope>NUCLEOTIDE SEQUENCE [LARGE SCALE GENOMIC DNA]</scope>
    <source>
        <strain evidence="2">KCOM 1330 (ChDC F330)</strain>
    </source>
</reference>
<comment type="caution">
    <text evidence="1">The sequence shown here is derived from an EMBL/GenBank/DDBJ whole genome shotgun (WGS) entry which is preliminary data.</text>
</comment>
<gene>
    <name evidence="1" type="ORF">CBG59_10890</name>
</gene>
<dbReference type="AlphaFoldDB" id="A0A2C6CB75"/>
<dbReference type="EMBL" id="NIRQ01000001">
    <property type="protein sequence ID" value="PHI14137.1"/>
    <property type="molecule type" value="Genomic_DNA"/>
</dbReference>
<evidence type="ECO:0000313" key="1">
    <source>
        <dbReference type="EMBL" id="PHI14137.1"/>
    </source>
</evidence>
<proteinExistence type="predicted"/>
<organism evidence="1 2">
    <name type="scientific">Fusobacterium nucleatum subsp. polymorphum</name>
    <name type="common">Fusobacterium polymorphum</name>
    <dbReference type="NCBI Taxonomy" id="76857"/>
    <lineage>
        <taxon>Bacteria</taxon>
        <taxon>Fusobacteriati</taxon>
        <taxon>Fusobacteriota</taxon>
        <taxon>Fusobacteriia</taxon>
        <taxon>Fusobacteriales</taxon>
        <taxon>Fusobacteriaceae</taxon>
        <taxon>Fusobacterium</taxon>
    </lineage>
</organism>
<evidence type="ECO:0000313" key="2">
    <source>
        <dbReference type="Proteomes" id="UP000221852"/>
    </source>
</evidence>
<accession>A0A2C6CB75</accession>